<protein>
    <submittedName>
        <fullName evidence="2">Uncharacterized protein</fullName>
    </submittedName>
</protein>
<comment type="caution">
    <text evidence="2">The sequence shown here is derived from an EMBL/GenBank/DDBJ whole genome shotgun (WGS) entry which is preliminary data.</text>
</comment>
<reference evidence="2 3" key="1">
    <citation type="submission" date="2019-09" db="EMBL/GenBank/DDBJ databases">
        <authorList>
            <person name="Depoorter E."/>
        </authorList>
    </citation>
    <scope>NUCLEOTIDE SEQUENCE [LARGE SCALE GENOMIC DNA]</scope>
    <source>
        <strain evidence="2">LMG 24066</strain>
    </source>
</reference>
<gene>
    <name evidence="2" type="ORF">BAR24066_03990</name>
</gene>
<sequence>MCAWLRSYTCAMTTRQPGRAIGLSGIVRGNSLGNPTIVTEAVSGPDRQRATRHRNLPG</sequence>
<evidence type="ECO:0000313" key="2">
    <source>
        <dbReference type="EMBL" id="VWB84499.1"/>
    </source>
</evidence>
<accession>A0A9Q9URT9</accession>
<proteinExistence type="predicted"/>
<dbReference type="AlphaFoldDB" id="A0A9Q9URT9"/>
<evidence type="ECO:0000313" key="3">
    <source>
        <dbReference type="Proteomes" id="UP000494172"/>
    </source>
</evidence>
<dbReference type="Proteomes" id="UP000494172">
    <property type="component" value="Unassembled WGS sequence"/>
</dbReference>
<evidence type="ECO:0000256" key="1">
    <source>
        <dbReference type="SAM" id="MobiDB-lite"/>
    </source>
</evidence>
<name>A0A9Q9URT9_9BURK</name>
<dbReference type="EMBL" id="CABVPX010000016">
    <property type="protein sequence ID" value="VWB84499.1"/>
    <property type="molecule type" value="Genomic_DNA"/>
</dbReference>
<organism evidence="2 3">
    <name type="scientific">Burkholderia arboris</name>
    <dbReference type="NCBI Taxonomy" id="488730"/>
    <lineage>
        <taxon>Bacteria</taxon>
        <taxon>Pseudomonadati</taxon>
        <taxon>Pseudomonadota</taxon>
        <taxon>Betaproteobacteria</taxon>
        <taxon>Burkholderiales</taxon>
        <taxon>Burkholderiaceae</taxon>
        <taxon>Burkholderia</taxon>
        <taxon>Burkholderia cepacia complex</taxon>
    </lineage>
</organism>
<feature type="region of interest" description="Disordered" evidence="1">
    <location>
        <begin position="38"/>
        <end position="58"/>
    </location>
</feature>